<dbReference type="InterPro" id="IPR008507">
    <property type="entry name" value="DUF789"/>
</dbReference>
<dbReference type="PANTHER" id="PTHR31343:SF50">
    <property type="entry name" value="GB|AAD11584.1"/>
    <property type="match status" value="1"/>
</dbReference>
<sequence>MVLFQPGLRIRIVKSGLLIFKISVLQTKGSSSSSGAKAEDEEVRRPCIVLQDIWSSVDKWSSFGRKVSLFVEGIDEKVNHHFVPSLSAIQIFTLKPFTDDDPRSSATGIDDGTVTGSAEPDSSGKRVVNGDHLGYLYFQYNETDKPFQREPLTSMITSKLATQHPGLTTLTSSDLSPYSWISIAWYPIYPIPPVDNKDMSTVFLTYHSLKPNFPETNGKDVKGKETGVSGATKVELPPFAAVTYKVFGNVWIMPGTSDNQKIEMYEKAASSWLKSVGFFQNDFNFFMSRKFCGVPK</sequence>
<reference evidence="2" key="1">
    <citation type="journal article" date="2014" name="Nat. Commun.">
        <title>The emerging biofuel crop Camelina sativa retains a highly undifferentiated hexaploid genome structure.</title>
        <authorList>
            <person name="Kagale S."/>
            <person name="Koh C."/>
            <person name="Nixon J."/>
            <person name="Bollina V."/>
            <person name="Clarke W.E."/>
            <person name="Tuteja R."/>
            <person name="Spillane C."/>
            <person name="Robinson S.J."/>
            <person name="Links M.G."/>
            <person name="Clarke C."/>
            <person name="Higgins E.E."/>
            <person name="Huebert T."/>
            <person name="Sharpe A.G."/>
            <person name="Parkin I.A."/>
        </authorList>
    </citation>
    <scope>NUCLEOTIDE SEQUENCE [LARGE SCALE GENOMIC DNA]</scope>
    <source>
        <strain evidence="2">cv. DH55</strain>
    </source>
</reference>
<keyword evidence="2" id="KW-1185">Reference proteome</keyword>
<name>A0ABM0VDP0_CAMSA</name>
<dbReference type="Pfam" id="PF05623">
    <property type="entry name" value="DUF789"/>
    <property type="match status" value="1"/>
</dbReference>
<evidence type="ECO:0000256" key="1">
    <source>
        <dbReference type="SAM" id="MobiDB-lite"/>
    </source>
</evidence>
<accession>A0ABM0VDP0</accession>
<proteinExistence type="predicted"/>
<evidence type="ECO:0000313" key="3">
    <source>
        <dbReference type="RefSeq" id="XP_010454616.1"/>
    </source>
</evidence>
<dbReference type="GeneID" id="104736354"/>
<organism evidence="2 3">
    <name type="scientific">Camelina sativa</name>
    <name type="common">False flax</name>
    <name type="synonym">Myagrum sativum</name>
    <dbReference type="NCBI Taxonomy" id="90675"/>
    <lineage>
        <taxon>Eukaryota</taxon>
        <taxon>Viridiplantae</taxon>
        <taxon>Streptophyta</taxon>
        <taxon>Embryophyta</taxon>
        <taxon>Tracheophyta</taxon>
        <taxon>Spermatophyta</taxon>
        <taxon>Magnoliopsida</taxon>
        <taxon>eudicotyledons</taxon>
        <taxon>Gunneridae</taxon>
        <taxon>Pentapetalae</taxon>
        <taxon>rosids</taxon>
        <taxon>malvids</taxon>
        <taxon>Brassicales</taxon>
        <taxon>Brassicaceae</taxon>
        <taxon>Camelineae</taxon>
        <taxon>Camelina</taxon>
    </lineage>
</organism>
<dbReference type="PANTHER" id="PTHR31343">
    <property type="entry name" value="T15D22.8"/>
    <property type="match status" value="1"/>
</dbReference>
<gene>
    <name evidence="3" type="primary">LOC104736354</name>
</gene>
<evidence type="ECO:0000313" key="2">
    <source>
        <dbReference type="Proteomes" id="UP000694864"/>
    </source>
</evidence>
<protein>
    <submittedName>
        <fullName evidence="3">Uncharacterized protein LOC104736354</fullName>
    </submittedName>
</protein>
<feature type="region of interest" description="Disordered" evidence="1">
    <location>
        <begin position="103"/>
        <end position="125"/>
    </location>
</feature>
<dbReference type="RefSeq" id="XP_010454616.1">
    <property type="nucleotide sequence ID" value="XM_010456314.2"/>
</dbReference>
<dbReference type="Proteomes" id="UP000694864">
    <property type="component" value="Chromosome 13"/>
</dbReference>
<reference evidence="3" key="2">
    <citation type="submission" date="2025-08" db="UniProtKB">
        <authorList>
            <consortium name="RefSeq"/>
        </authorList>
    </citation>
    <scope>IDENTIFICATION</scope>
    <source>
        <tissue evidence="3">Leaf</tissue>
    </source>
</reference>